<feature type="transmembrane region" description="Helical" evidence="1">
    <location>
        <begin position="67"/>
        <end position="86"/>
    </location>
</feature>
<feature type="transmembrane region" description="Helical" evidence="1">
    <location>
        <begin position="92"/>
        <end position="112"/>
    </location>
</feature>
<reference evidence="2 3" key="1">
    <citation type="submission" date="2014-01" db="EMBL/GenBank/DDBJ databases">
        <title>Genome sequence determination for a cystic fibrosis isolate, Inquilinus limosus.</title>
        <authorList>
            <person name="Pino M."/>
            <person name="Di Conza J."/>
            <person name="Gutkind G."/>
        </authorList>
    </citation>
    <scope>NUCLEOTIDE SEQUENCE [LARGE SCALE GENOMIC DNA]</scope>
    <source>
        <strain evidence="2 3">MP06</strain>
    </source>
</reference>
<dbReference type="Pfam" id="PF03729">
    <property type="entry name" value="DUF308"/>
    <property type="match status" value="1"/>
</dbReference>
<evidence type="ECO:0000256" key="1">
    <source>
        <dbReference type="SAM" id="Phobius"/>
    </source>
</evidence>
<dbReference type="EMBL" id="JANX01000378">
    <property type="protein sequence ID" value="KGM32086.1"/>
    <property type="molecule type" value="Genomic_DNA"/>
</dbReference>
<keyword evidence="1" id="KW-1133">Transmembrane helix</keyword>
<feature type="transmembrane region" description="Helical" evidence="1">
    <location>
        <begin position="40"/>
        <end position="60"/>
    </location>
</feature>
<dbReference type="AlphaFoldDB" id="A0A0A0D012"/>
<accession>A0A0A0D012</accession>
<organism evidence="2 3">
    <name type="scientific">Inquilinus limosus MP06</name>
    <dbReference type="NCBI Taxonomy" id="1398085"/>
    <lineage>
        <taxon>Bacteria</taxon>
        <taxon>Pseudomonadati</taxon>
        <taxon>Pseudomonadota</taxon>
        <taxon>Alphaproteobacteria</taxon>
        <taxon>Rhodospirillales</taxon>
        <taxon>Rhodospirillaceae</taxon>
        <taxon>Inquilinus</taxon>
    </lineage>
</organism>
<feature type="transmembrane region" description="Helical" evidence="1">
    <location>
        <begin position="148"/>
        <end position="171"/>
    </location>
</feature>
<sequence>MQNLPVLRALAANWGAIALRGVLAILFGILAWLWPGMTLAVLIILYAAYALVDGVMGIVVGIRGRNWGYALLGLAGVIAGLVAAVWPLLTAIVLVTIIGIWAIVIGAMEIATAIRLRHEIEGEWLLALTGALWVLFGAYALVFPGAGALSLVWLIATWAVVIGVLQLILAFRLRRLAHHHGAAT</sequence>
<keyword evidence="1" id="KW-0812">Transmembrane</keyword>
<proteinExistence type="predicted"/>
<dbReference type="Proteomes" id="UP000029995">
    <property type="component" value="Unassembled WGS sequence"/>
</dbReference>
<dbReference type="GO" id="GO:0005886">
    <property type="term" value="C:plasma membrane"/>
    <property type="evidence" value="ECO:0007669"/>
    <property type="project" value="TreeGrafter"/>
</dbReference>
<dbReference type="InterPro" id="IPR052712">
    <property type="entry name" value="Acid_resist_chaperone_HdeD"/>
</dbReference>
<evidence type="ECO:0000313" key="3">
    <source>
        <dbReference type="Proteomes" id="UP000029995"/>
    </source>
</evidence>
<feature type="transmembrane region" description="Helical" evidence="1">
    <location>
        <begin position="12"/>
        <end position="34"/>
    </location>
</feature>
<dbReference type="RefSeq" id="WP_034844401.1">
    <property type="nucleotide sequence ID" value="NZ_JANX01000378.1"/>
</dbReference>
<dbReference type="InterPro" id="IPR005325">
    <property type="entry name" value="DUF308_memb"/>
</dbReference>
<evidence type="ECO:0000313" key="2">
    <source>
        <dbReference type="EMBL" id="KGM32086.1"/>
    </source>
</evidence>
<name>A0A0A0D012_9PROT</name>
<comment type="caution">
    <text evidence="2">The sequence shown here is derived from an EMBL/GenBank/DDBJ whole genome shotgun (WGS) entry which is preliminary data.</text>
</comment>
<dbReference type="PANTHER" id="PTHR34989">
    <property type="entry name" value="PROTEIN HDED"/>
    <property type="match status" value="1"/>
</dbReference>
<gene>
    <name evidence="2" type="ORF">P409_23450</name>
</gene>
<keyword evidence="1" id="KW-0472">Membrane</keyword>
<protein>
    <submittedName>
        <fullName evidence="2">Membrane protein</fullName>
    </submittedName>
</protein>
<feature type="transmembrane region" description="Helical" evidence="1">
    <location>
        <begin position="124"/>
        <end position="142"/>
    </location>
</feature>
<dbReference type="PANTHER" id="PTHR34989:SF1">
    <property type="entry name" value="PROTEIN HDED"/>
    <property type="match status" value="1"/>
</dbReference>